<feature type="compositionally biased region" description="Basic residues" evidence="1">
    <location>
        <begin position="33"/>
        <end position="51"/>
    </location>
</feature>
<name>A0A6J4NF56_9RHOB</name>
<feature type="compositionally biased region" description="Basic residues" evidence="1">
    <location>
        <begin position="252"/>
        <end position="261"/>
    </location>
</feature>
<feature type="compositionally biased region" description="Basic residues" evidence="1">
    <location>
        <begin position="302"/>
        <end position="331"/>
    </location>
</feature>
<dbReference type="AlphaFoldDB" id="A0A6J4NF56"/>
<gene>
    <name evidence="2" type="ORF">AVDCRST_MAG15-30</name>
</gene>
<sequence>DHGESSNVLRTCHSGRAPAPGLVPLAAHEATRARRRRRTDPRGRVLCRHRRPGDVQPRGRHQLPDPRRAARHPGARGVAPDDRWGVRPVPGLHGGLRGPDLRSRGHGDRLAADPRDPRHAPRGRSPRGRERADRAADRPAELHRDPRRPVHPAWPQLSGPKMGHGRLHAAARRLGRGRGRLASAVLLGRRVRRPLRLARCTGLDRDLRERLGQGARRSRGDRLVPAAHGGRDLGAPAHAGRQLDLRLGGRQDRRHQLRRPRAQGQGLALRAHGLLRGACGDHHRARRGQHRRAPGLPEGIRGHHRGGHRRRPSDRRLRLGRRRVLRLHHLRGRDDRPQLHRHRPGLVSGLPGLDAPRGRGLQQRHPQARDRGAL</sequence>
<feature type="non-terminal residue" evidence="2">
    <location>
        <position position="374"/>
    </location>
</feature>
<feature type="non-terminal residue" evidence="2">
    <location>
        <position position="1"/>
    </location>
</feature>
<feature type="compositionally biased region" description="Basic residues" evidence="1">
    <location>
        <begin position="283"/>
        <end position="293"/>
    </location>
</feature>
<proteinExistence type="predicted"/>
<evidence type="ECO:0000256" key="1">
    <source>
        <dbReference type="SAM" id="MobiDB-lite"/>
    </source>
</evidence>
<protein>
    <submittedName>
        <fullName evidence="2">Inositol transport system permease protein</fullName>
    </submittedName>
</protein>
<feature type="compositionally biased region" description="Basic and acidic residues" evidence="1">
    <location>
        <begin position="99"/>
        <end position="119"/>
    </location>
</feature>
<feature type="compositionally biased region" description="Basic and acidic residues" evidence="1">
    <location>
        <begin position="241"/>
        <end position="251"/>
    </location>
</feature>
<reference evidence="2" key="1">
    <citation type="submission" date="2020-02" db="EMBL/GenBank/DDBJ databases">
        <authorList>
            <person name="Meier V. D."/>
        </authorList>
    </citation>
    <scope>NUCLEOTIDE SEQUENCE</scope>
    <source>
        <strain evidence="2">AVDCRST_MAG15</strain>
    </source>
</reference>
<feature type="region of interest" description="Disordered" evidence="1">
    <location>
        <begin position="213"/>
        <end position="269"/>
    </location>
</feature>
<feature type="region of interest" description="Disordered" evidence="1">
    <location>
        <begin position="1"/>
        <end position="164"/>
    </location>
</feature>
<organism evidence="2">
    <name type="scientific">uncultured Rubellimicrobium sp</name>
    <dbReference type="NCBI Taxonomy" id="543078"/>
    <lineage>
        <taxon>Bacteria</taxon>
        <taxon>Pseudomonadati</taxon>
        <taxon>Pseudomonadota</taxon>
        <taxon>Alphaproteobacteria</taxon>
        <taxon>Rhodobacterales</taxon>
        <taxon>Roseobacteraceae</taxon>
        <taxon>Rubellimicrobium</taxon>
        <taxon>environmental samples</taxon>
    </lineage>
</organism>
<accession>A0A6J4NF56</accession>
<feature type="compositionally biased region" description="Basic and acidic residues" evidence="1">
    <location>
        <begin position="127"/>
        <end position="148"/>
    </location>
</feature>
<dbReference type="EMBL" id="CADCUU010000006">
    <property type="protein sequence ID" value="CAA9383345.1"/>
    <property type="molecule type" value="Genomic_DNA"/>
</dbReference>
<feature type="region of interest" description="Disordered" evidence="1">
    <location>
        <begin position="282"/>
        <end position="374"/>
    </location>
</feature>
<evidence type="ECO:0000313" key="2">
    <source>
        <dbReference type="EMBL" id="CAA9383345.1"/>
    </source>
</evidence>